<gene>
    <name evidence="2" type="ORF">F511_20178</name>
</gene>
<feature type="region of interest" description="Disordered" evidence="1">
    <location>
        <begin position="162"/>
        <end position="204"/>
    </location>
</feature>
<sequence>MTSHRLPLRANRSYPRRPDLDTQISLESGDNEPKHRTKRTKRVKPTIDQQAESQPGQILEIPTEEQTVPTTGERGATMETCPELETQTGNEYIGGGPEGHERRIDDQEVRTIGTDCNAEGYKERSLVRQLVEKKYQFANALDFVKLQLVELVNHLKETGDAKKVEGGQSRGSKGLQGPSRQGEGPSSTMGRGPNYKRKPDRSGVKLVKEKPSQCIQVRWFRTNQQRQDLDEAYTVGRRNQIGAESSWLRKNHLSAFRYAGLEQTSKGILVKLVRVKPDQDIEMCWFR</sequence>
<evidence type="ECO:0000313" key="2">
    <source>
        <dbReference type="EMBL" id="KZV34613.1"/>
    </source>
</evidence>
<feature type="region of interest" description="Disordered" evidence="1">
    <location>
        <begin position="1"/>
        <end position="53"/>
    </location>
</feature>
<evidence type="ECO:0000313" key="3">
    <source>
        <dbReference type="Proteomes" id="UP000250235"/>
    </source>
</evidence>
<evidence type="ECO:0000256" key="1">
    <source>
        <dbReference type="SAM" id="MobiDB-lite"/>
    </source>
</evidence>
<organism evidence="2 3">
    <name type="scientific">Dorcoceras hygrometricum</name>
    <dbReference type="NCBI Taxonomy" id="472368"/>
    <lineage>
        <taxon>Eukaryota</taxon>
        <taxon>Viridiplantae</taxon>
        <taxon>Streptophyta</taxon>
        <taxon>Embryophyta</taxon>
        <taxon>Tracheophyta</taxon>
        <taxon>Spermatophyta</taxon>
        <taxon>Magnoliopsida</taxon>
        <taxon>eudicotyledons</taxon>
        <taxon>Gunneridae</taxon>
        <taxon>Pentapetalae</taxon>
        <taxon>asterids</taxon>
        <taxon>lamiids</taxon>
        <taxon>Lamiales</taxon>
        <taxon>Gesneriaceae</taxon>
        <taxon>Didymocarpoideae</taxon>
        <taxon>Trichosporeae</taxon>
        <taxon>Loxocarpinae</taxon>
        <taxon>Dorcoceras</taxon>
    </lineage>
</organism>
<dbReference type="OrthoDB" id="342281at2759"/>
<dbReference type="EMBL" id="KV005027">
    <property type="protein sequence ID" value="KZV34613.1"/>
    <property type="molecule type" value="Genomic_DNA"/>
</dbReference>
<protein>
    <submittedName>
        <fullName evidence="2">Uncharacterized protein</fullName>
    </submittedName>
</protein>
<proteinExistence type="predicted"/>
<dbReference type="Proteomes" id="UP000250235">
    <property type="component" value="Unassembled WGS sequence"/>
</dbReference>
<keyword evidence="3" id="KW-1185">Reference proteome</keyword>
<feature type="compositionally biased region" description="Basic residues" evidence="1">
    <location>
        <begin position="35"/>
        <end position="44"/>
    </location>
</feature>
<name>A0A2Z7BJM3_9LAMI</name>
<accession>A0A2Z7BJM3</accession>
<dbReference type="AlphaFoldDB" id="A0A2Z7BJM3"/>
<reference evidence="2 3" key="1">
    <citation type="journal article" date="2015" name="Proc. Natl. Acad. Sci. U.S.A.">
        <title>The resurrection genome of Boea hygrometrica: A blueprint for survival of dehydration.</title>
        <authorList>
            <person name="Xiao L."/>
            <person name="Yang G."/>
            <person name="Zhang L."/>
            <person name="Yang X."/>
            <person name="Zhao S."/>
            <person name="Ji Z."/>
            <person name="Zhou Q."/>
            <person name="Hu M."/>
            <person name="Wang Y."/>
            <person name="Chen M."/>
            <person name="Xu Y."/>
            <person name="Jin H."/>
            <person name="Xiao X."/>
            <person name="Hu G."/>
            <person name="Bao F."/>
            <person name="Hu Y."/>
            <person name="Wan P."/>
            <person name="Li L."/>
            <person name="Deng X."/>
            <person name="Kuang T."/>
            <person name="Xiang C."/>
            <person name="Zhu J.K."/>
            <person name="Oliver M.J."/>
            <person name="He Y."/>
        </authorList>
    </citation>
    <scope>NUCLEOTIDE SEQUENCE [LARGE SCALE GENOMIC DNA]</scope>
    <source>
        <strain evidence="3">cv. XS01</strain>
    </source>
</reference>